<organism evidence="1 2">
    <name type="scientific">Candidatus Gottesmanbacteria bacterium GW2011_GWB1_44_11c</name>
    <dbReference type="NCBI Taxonomy" id="1618447"/>
    <lineage>
        <taxon>Bacteria</taxon>
        <taxon>Candidatus Gottesmaniibacteriota</taxon>
    </lineage>
</organism>
<name>A0A0G1JQT4_9BACT</name>
<accession>A0A0G1JQT4</accession>
<protein>
    <submittedName>
        <fullName evidence="1">Uncharacterized protein</fullName>
    </submittedName>
</protein>
<evidence type="ECO:0000313" key="1">
    <source>
        <dbReference type="EMBL" id="KKT37794.1"/>
    </source>
</evidence>
<reference evidence="1 2" key="1">
    <citation type="journal article" date="2015" name="Nature">
        <title>rRNA introns, odd ribosomes, and small enigmatic genomes across a large radiation of phyla.</title>
        <authorList>
            <person name="Brown C.T."/>
            <person name="Hug L.A."/>
            <person name="Thomas B.C."/>
            <person name="Sharon I."/>
            <person name="Castelle C.J."/>
            <person name="Singh A."/>
            <person name="Wilkins M.J."/>
            <person name="Williams K.H."/>
            <person name="Banfield J.F."/>
        </authorList>
    </citation>
    <scope>NUCLEOTIDE SEQUENCE [LARGE SCALE GENOMIC DNA]</scope>
</reference>
<comment type="caution">
    <text evidence="1">The sequence shown here is derived from an EMBL/GenBank/DDBJ whole genome shotgun (WGS) entry which is preliminary data.</text>
</comment>
<sequence length="118" mass="13227">MVLAPVVNAASTVIVPPVTLGYGVGVTAKTGDRIKKHATPAKNKTYALFKKRFIGVVISDIVLLYQSIHPDNDHQRTFWDTLFAEHLHSDCRCPRGRRRTAPVRSDGAWELEWISESE</sequence>
<dbReference type="Proteomes" id="UP000034617">
    <property type="component" value="Unassembled WGS sequence"/>
</dbReference>
<evidence type="ECO:0000313" key="2">
    <source>
        <dbReference type="Proteomes" id="UP000034617"/>
    </source>
</evidence>
<dbReference type="AlphaFoldDB" id="A0A0G1JQT4"/>
<gene>
    <name evidence="1" type="ORF">UW22_C0018G0019</name>
</gene>
<proteinExistence type="predicted"/>
<dbReference type="EMBL" id="LCHM01000018">
    <property type="protein sequence ID" value="KKT37794.1"/>
    <property type="molecule type" value="Genomic_DNA"/>
</dbReference>